<proteinExistence type="predicted"/>
<feature type="transmembrane region" description="Helical" evidence="5">
    <location>
        <begin position="92"/>
        <end position="116"/>
    </location>
</feature>
<comment type="subcellular location">
    <subcellularLocation>
        <location evidence="1">Membrane</location>
        <topology evidence="1">Multi-pass membrane protein</topology>
    </subcellularLocation>
</comment>
<dbReference type="GO" id="GO:0016020">
    <property type="term" value="C:membrane"/>
    <property type="evidence" value="ECO:0007669"/>
    <property type="project" value="UniProtKB-SubCell"/>
</dbReference>
<dbReference type="InterPro" id="IPR037185">
    <property type="entry name" value="EmrE-like"/>
</dbReference>
<feature type="domain" description="EamA" evidence="6">
    <location>
        <begin position="150"/>
        <end position="285"/>
    </location>
</feature>
<evidence type="ECO:0000256" key="2">
    <source>
        <dbReference type="ARBA" id="ARBA00022692"/>
    </source>
</evidence>
<dbReference type="InterPro" id="IPR000620">
    <property type="entry name" value="EamA_dom"/>
</dbReference>
<dbReference type="PANTHER" id="PTHR32322:SF9">
    <property type="entry name" value="AMINO-ACID METABOLITE EFFLUX PUMP-RELATED"/>
    <property type="match status" value="1"/>
</dbReference>
<evidence type="ECO:0000256" key="1">
    <source>
        <dbReference type="ARBA" id="ARBA00004141"/>
    </source>
</evidence>
<keyword evidence="2 5" id="KW-0812">Transmembrane</keyword>
<dbReference type="InterPro" id="IPR050638">
    <property type="entry name" value="AA-Vitamin_Transporters"/>
</dbReference>
<feature type="transmembrane region" description="Helical" evidence="5">
    <location>
        <begin position="149"/>
        <end position="168"/>
    </location>
</feature>
<evidence type="ECO:0000256" key="3">
    <source>
        <dbReference type="ARBA" id="ARBA00022989"/>
    </source>
</evidence>
<evidence type="ECO:0000313" key="7">
    <source>
        <dbReference type="EMBL" id="KGO89769.1"/>
    </source>
</evidence>
<keyword evidence="4 5" id="KW-0472">Membrane</keyword>
<accession>A0A0A2MBX8</accession>
<feature type="transmembrane region" description="Helical" evidence="5">
    <location>
        <begin position="67"/>
        <end position="86"/>
    </location>
</feature>
<dbReference type="PANTHER" id="PTHR32322">
    <property type="entry name" value="INNER MEMBRANE TRANSPORTER"/>
    <property type="match status" value="1"/>
</dbReference>
<evidence type="ECO:0000256" key="5">
    <source>
        <dbReference type="SAM" id="Phobius"/>
    </source>
</evidence>
<feature type="transmembrane region" description="Helical" evidence="5">
    <location>
        <begin position="215"/>
        <end position="236"/>
    </location>
</feature>
<evidence type="ECO:0000313" key="8">
    <source>
        <dbReference type="Proteomes" id="UP000030121"/>
    </source>
</evidence>
<dbReference type="RefSeq" id="WP_026980288.1">
    <property type="nucleotide sequence ID" value="NZ_AUCZ01000008.1"/>
</dbReference>
<keyword evidence="8" id="KW-1185">Reference proteome</keyword>
<sequence>MESRQLKWLLLAVLALIWGSSFILIKRGLVGLTPLQLGSLRMLFAFCFLIIVGFKSLTQISLGKWKYIALTAFTGTFVPAFLFAIAQSEIDSSISAILNSLTPLNALILGVTFFGLAFQRSQFIGVMIGLAGSLILILSGAVHNPDQNYWYALFVVVATCCYALNVNFIKKYLSDVNPLAITTGNFVLLAVPALVILSFTGFFGQLQEVKVQHSVLFVGILGIIGTGIANMLYFKLIHMTSPVFAASSAYLFPVVAIFWGLLDGEVLTMIQVLGAVIILSGVYLSAKK</sequence>
<dbReference type="AlphaFoldDB" id="A0A0A2MBX8"/>
<organism evidence="7 8">
    <name type="scientific">Flavobacterium suncheonense GH29-5 = DSM 17707</name>
    <dbReference type="NCBI Taxonomy" id="1121899"/>
    <lineage>
        <taxon>Bacteria</taxon>
        <taxon>Pseudomonadati</taxon>
        <taxon>Bacteroidota</taxon>
        <taxon>Flavobacteriia</taxon>
        <taxon>Flavobacteriales</taxon>
        <taxon>Flavobacteriaceae</taxon>
        <taxon>Flavobacterium</taxon>
    </lineage>
</organism>
<feature type="transmembrane region" description="Helical" evidence="5">
    <location>
        <begin position="268"/>
        <end position="286"/>
    </location>
</feature>
<dbReference type="Proteomes" id="UP000030121">
    <property type="component" value="Unassembled WGS sequence"/>
</dbReference>
<dbReference type="EMBL" id="JRLW01000005">
    <property type="protein sequence ID" value="KGO89769.1"/>
    <property type="molecule type" value="Genomic_DNA"/>
</dbReference>
<feature type="transmembrane region" description="Helical" evidence="5">
    <location>
        <begin position="243"/>
        <end position="262"/>
    </location>
</feature>
<feature type="transmembrane region" description="Helical" evidence="5">
    <location>
        <begin position="180"/>
        <end position="203"/>
    </location>
</feature>
<dbReference type="STRING" id="1121899.GCA_000430025_01841"/>
<comment type="caution">
    <text evidence="7">The sequence shown here is derived from an EMBL/GenBank/DDBJ whole genome shotgun (WGS) entry which is preliminary data.</text>
</comment>
<dbReference type="OrthoDB" id="1117213at2"/>
<feature type="domain" description="EamA" evidence="6">
    <location>
        <begin position="8"/>
        <end position="137"/>
    </location>
</feature>
<dbReference type="SUPFAM" id="SSF103481">
    <property type="entry name" value="Multidrug resistance efflux transporter EmrE"/>
    <property type="match status" value="2"/>
</dbReference>
<protein>
    <submittedName>
        <fullName evidence="7">Permease</fullName>
    </submittedName>
</protein>
<gene>
    <name evidence="7" type="ORF">Q764_06175</name>
</gene>
<name>A0A0A2MBX8_9FLAO</name>
<evidence type="ECO:0000256" key="4">
    <source>
        <dbReference type="ARBA" id="ARBA00023136"/>
    </source>
</evidence>
<feature type="transmembrane region" description="Helical" evidence="5">
    <location>
        <begin position="123"/>
        <end position="143"/>
    </location>
</feature>
<keyword evidence="3 5" id="KW-1133">Transmembrane helix</keyword>
<feature type="transmembrane region" description="Helical" evidence="5">
    <location>
        <begin position="7"/>
        <end position="25"/>
    </location>
</feature>
<reference evidence="7 8" key="1">
    <citation type="submission" date="2013-09" db="EMBL/GenBank/DDBJ databases">
        <authorList>
            <person name="Zeng Z."/>
            <person name="Chen C."/>
        </authorList>
    </citation>
    <scope>NUCLEOTIDE SEQUENCE [LARGE SCALE GENOMIC DNA]</scope>
    <source>
        <strain evidence="7 8">GH29-5</strain>
    </source>
</reference>
<evidence type="ECO:0000259" key="6">
    <source>
        <dbReference type="Pfam" id="PF00892"/>
    </source>
</evidence>
<dbReference type="eggNOG" id="COG0697">
    <property type="taxonomic scope" value="Bacteria"/>
</dbReference>
<dbReference type="Pfam" id="PF00892">
    <property type="entry name" value="EamA"/>
    <property type="match status" value="2"/>
</dbReference>
<feature type="transmembrane region" description="Helical" evidence="5">
    <location>
        <begin position="37"/>
        <end position="55"/>
    </location>
</feature>